<dbReference type="Gene3D" id="3.50.50.60">
    <property type="entry name" value="FAD/NAD(P)-binding domain"/>
    <property type="match status" value="1"/>
</dbReference>
<dbReference type="PRINTS" id="PR00419">
    <property type="entry name" value="ADXRDTASE"/>
</dbReference>
<dbReference type="Proteomes" id="UP000800235">
    <property type="component" value="Unassembled WGS sequence"/>
</dbReference>
<dbReference type="OrthoDB" id="5046242at2759"/>
<dbReference type="AlphaFoldDB" id="A0A9P4NZB3"/>
<dbReference type="Pfam" id="PF13450">
    <property type="entry name" value="NAD_binding_8"/>
    <property type="match status" value="1"/>
</dbReference>
<evidence type="ECO:0000313" key="3">
    <source>
        <dbReference type="EMBL" id="KAF2435249.1"/>
    </source>
</evidence>
<reference evidence="3" key="1">
    <citation type="journal article" date="2020" name="Stud. Mycol.">
        <title>101 Dothideomycetes genomes: a test case for predicting lifestyles and emergence of pathogens.</title>
        <authorList>
            <person name="Haridas S."/>
            <person name="Albert R."/>
            <person name="Binder M."/>
            <person name="Bloem J."/>
            <person name="Labutti K."/>
            <person name="Salamov A."/>
            <person name="Andreopoulos B."/>
            <person name="Baker S."/>
            <person name="Barry K."/>
            <person name="Bills G."/>
            <person name="Bluhm B."/>
            <person name="Cannon C."/>
            <person name="Castanera R."/>
            <person name="Culley D."/>
            <person name="Daum C."/>
            <person name="Ezra D."/>
            <person name="Gonzalez J."/>
            <person name="Henrissat B."/>
            <person name="Kuo A."/>
            <person name="Liang C."/>
            <person name="Lipzen A."/>
            <person name="Lutzoni F."/>
            <person name="Magnuson J."/>
            <person name="Mondo S."/>
            <person name="Nolan M."/>
            <person name="Ohm R."/>
            <person name="Pangilinan J."/>
            <person name="Park H.-J."/>
            <person name="Ramirez L."/>
            <person name="Alfaro M."/>
            <person name="Sun H."/>
            <person name="Tritt A."/>
            <person name="Yoshinaga Y."/>
            <person name="Zwiers L.-H."/>
            <person name="Turgeon B."/>
            <person name="Goodwin S."/>
            <person name="Spatafora J."/>
            <person name="Crous P."/>
            <person name="Grigoriev I."/>
        </authorList>
    </citation>
    <scope>NUCLEOTIDE SEQUENCE</scope>
    <source>
        <strain evidence="3">CBS 130266</strain>
    </source>
</reference>
<gene>
    <name evidence="3" type="ORF">EJ08DRAFT_394619</name>
</gene>
<dbReference type="Gene3D" id="3.30.70.1990">
    <property type="match status" value="1"/>
</dbReference>
<comment type="caution">
    <text evidence="3">The sequence shown here is derived from an EMBL/GenBank/DDBJ whole genome shotgun (WGS) entry which is preliminary data.</text>
</comment>
<feature type="chain" id="PRO_5040334041" evidence="2">
    <location>
        <begin position="21"/>
        <end position="517"/>
    </location>
</feature>
<dbReference type="Gene3D" id="1.10.405.20">
    <property type="match status" value="1"/>
</dbReference>
<feature type="signal peptide" evidence="2">
    <location>
        <begin position="1"/>
        <end position="20"/>
    </location>
</feature>
<dbReference type="PANTHER" id="PTHR42841">
    <property type="entry name" value="AMINE OXIDASE"/>
    <property type="match status" value="1"/>
</dbReference>
<protein>
    <submittedName>
        <fullName evidence="3">FAD/NAD(P)-binding domain-containing protein</fullName>
    </submittedName>
</protein>
<keyword evidence="4" id="KW-1185">Reference proteome</keyword>
<dbReference type="InterPro" id="IPR036188">
    <property type="entry name" value="FAD/NAD-bd_sf"/>
</dbReference>
<organism evidence="3 4">
    <name type="scientific">Tothia fuscella</name>
    <dbReference type="NCBI Taxonomy" id="1048955"/>
    <lineage>
        <taxon>Eukaryota</taxon>
        <taxon>Fungi</taxon>
        <taxon>Dikarya</taxon>
        <taxon>Ascomycota</taxon>
        <taxon>Pezizomycotina</taxon>
        <taxon>Dothideomycetes</taxon>
        <taxon>Pleosporomycetidae</taxon>
        <taxon>Venturiales</taxon>
        <taxon>Cylindrosympodiaceae</taxon>
        <taxon>Tothia</taxon>
    </lineage>
</organism>
<keyword evidence="2" id="KW-0732">Signal</keyword>
<dbReference type="SUPFAM" id="SSF51905">
    <property type="entry name" value="FAD/NAD(P)-binding domain"/>
    <property type="match status" value="1"/>
</dbReference>
<evidence type="ECO:0000256" key="2">
    <source>
        <dbReference type="SAM" id="SignalP"/>
    </source>
</evidence>
<evidence type="ECO:0000313" key="4">
    <source>
        <dbReference type="Proteomes" id="UP000800235"/>
    </source>
</evidence>
<feature type="region of interest" description="Disordered" evidence="1">
    <location>
        <begin position="58"/>
        <end position="77"/>
    </location>
</feature>
<proteinExistence type="predicted"/>
<dbReference type="EMBL" id="MU007014">
    <property type="protein sequence ID" value="KAF2435249.1"/>
    <property type="molecule type" value="Genomic_DNA"/>
</dbReference>
<accession>A0A9P4NZB3</accession>
<sequence>MGRIFAWIFLLSSWWSVGLALPSQPSSSYGGGGSSWPGGFPWSTGGFPWPTGLPWSGHGGGYPKPPKPTQPHTPPTPVKAPVCIVGAGPAGLTAANRLENKGYETVIFDKQAEVGGKCQAYYENNTFHPLGAAFFSNASYPETVKVIDAAGVSITPFLLADSDRQQYNFNYTTGSTTPVVQASPALRAILMSEIPRYISIWQALFANVSVPGYKNGVPENFTIPGAAWFAQNGFIALPLVLVNPLALYGYGDIRQVPILYIMQYITPDILTAFIGLHNVYLTDFHKIWVEWTKKSIKGTIKTHTNITGIDRSGVQPIIKYSGGKQTCSSVVLAFPPTADNLKAAGLDATSAENDLFKLVGTNNYYSAAVNLKVPYGVSYIESSEAPNVPPPNVGEPVALLVLHNTSSIATTWSWGPYRQYQSESDAYNLLQQTLSKINKDPRNLNSMSVGVTSSDIRAFRKWDYFPHFDTPDLKNDAYGKFNALQGQRKTYYASGLNGMETVEWAIRAGSDIAASYF</sequence>
<name>A0A9P4NZB3_9PEZI</name>
<feature type="compositionally biased region" description="Pro residues" evidence="1">
    <location>
        <begin position="63"/>
        <end position="77"/>
    </location>
</feature>
<evidence type="ECO:0000256" key="1">
    <source>
        <dbReference type="SAM" id="MobiDB-lite"/>
    </source>
</evidence>